<dbReference type="InterPro" id="IPR002869">
    <property type="entry name" value="Pyrv_flavodox_OxRed_cen"/>
</dbReference>
<organism evidence="3 4">
    <name type="scientific">Bilophila wadsworthia (strain 3_1_6)</name>
    <dbReference type="NCBI Taxonomy" id="563192"/>
    <lineage>
        <taxon>Bacteria</taxon>
        <taxon>Pseudomonadati</taxon>
        <taxon>Thermodesulfobacteriota</taxon>
        <taxon>Desulfovibrionia</taxon>
        <taxon>Desulfovibrionales</taxon>
        <taxon>Desulfovibrionaceae</taxon>
        <taxon>Bilophila</taxon>
    </lineage>
</organism>
<protein>
    <submittedName>
        <fullName evidence="3">Pyruvate/2-ketoisovalerate family 2-oxoacid:acceptor oxidoreductase, gamma subunit</fullName>
    </submittedName>
</protein>
<dbReference type="GO" id="GO:0016903">
    <property type="term" value="F:oxidoreductase activity, acting on the aldehyde or oxo group of donors"/>
    <property type="evidence" value="ECO:0007669"/>
    <property type="project" value="InterPro"/>
</dbReference>
<feature type="domain" description="Pyruvate/ketoisovalerate oxidoreductase catalytic" evidence="2">
    <location>
        <begin position="11"/>
        <end position="176"/>
    </location>
</feature>
<dbReference type="GeneID" id="78084414"/>
<evidence type="ECO:0000313" key="3">
    <source>
        <dbReference type="EMBL" id="EFV42592.1"/>
    </source>
</evidence>
<name>E5YBL1_BILW3</name>
<dbReference type="HOGENOM" id="CLU_087284_0_1_7"/>
<dbReference type="EMBL" id="ADCP02000001">
    <property type="protein sequence ID" value="EFV42592.1"/>
    <property type="molecule type" value="Genomic_DNA"/>
</dbReference>
<dbReference type="OrthoDB" id="9789125at2"/>
<keyword evidence="1" id="KW-0560">Oxidoreductase</keyword>
<dbReference type="InterPro" id="IPR019752">
    <property type="entry name" value="Pyrv/ketoisovalerate_OxRed_cat"/>
</dbReference>
<dbReference type="PANTHER" id="PTHR42730:SF1">
    <property type="entry name" value="2-OXOGLUTARATE SYNTHASE SUBUNIT KORC"/>
    <property type="match status" value="1"/>
</dbReference>
<keyword evidence="4" id="KW-1185">Reference proteome</keyword>
<dbReference type="AlphaFoldDB" id="E5YBL1"/>
<dbReference type="RefSeq" id="WP_005030610.1">
    <property type="nucleotide sequence ID" value="NZ_KE150238.1"/>
</dbReference>
<reference evidence="3 4" key="1">
    <citation type="submission" date="2010-10" db="EMBL/GenBank/DDBJ databases">
        <authorList>
            <consortium name="The Broad Institute Genome Sequencing Platform"/>
            <person name="Ward D."/>
            <person name="Earl A."/>
            <person name="Feldgarden M."/>
            <person name="Young S.K."/>
            <person name="Gargeya S."/>
            <person name="Zeng Q."/>
            <person name="Alvarado L."/>
            <person name="Berlin A."/>
            <person name="Bochicchio J."/>
            <person name="Chapman S.B."/>
            <person name="Chen Z."/>
            <person name="Freedman E."/>
            <person name="Gellesch M."/>
            <person name="Goldberg J."/>
            <person name="Griggs A."/>
            <person name="Gujja S."/>
            <person name="Heilman E."/>
            <person name="Heiman D."/>
            <person name="Howarth C."/>
            <person name="Mehta T."/>
            <person name="Neiman D."/>
            <person name="Pearson M."/>
            <person name="Roberts A."/>
            <person name="Saif S."/>
            <person name="Shea T."/>
            <person name="Shenoy N."/>
            <person name="Sisk P."/>
            <person name="Stolte C."/>
            <person name="Sykes S."/>
            <person name="White J."/>
            <person name="Yandava C."/>
            <person name="Allen-Vercoe E."/>
            <person name="Sibley C."/>
            <person name="Ambrose C.E."/>
            <person name="Strauss J."/>
            <person name="Daigneault M."/>
            <person name="Haas B."/>
            <person name="Nusbaum C."/>
            <person name="Birren B."/>
        </authorList>
    </citation>
    <scope>NUCLEOTIDE SEQUENCE [LARGE SCALE GENOMIC DNA]</scope>
    <source>
        <strain evidence="3 4">3_1_6</strain>
    </source>
</reference>
<dbReference type="SUPFAM" id="SSF53323">
    <property type="entry name" value="Pyruvate-ferredoxin oxidoreductase, PFOR, domain III"/>
    <property type="match status" value="1"/>
</dbReference>
<accession>E5YBL1</accession>
<dbReference type="Gene3D" id="3.40.920.10">
    <property type="entry name" value="Pyruvate-ferredoxin oxidoreductase, PFOR, domain III"/>
    <property type="match status" value="1"/>
</dbReference>
<proteinExistence type="predicted"/>
<evidence type="ECO:0000313" key="4">
    <source>
        <dbReference type="Proteomes" id="UP000006034"/>
    </source>
</evidence>
<keyword evidence="3" id="KW-0670">Pyruvate</keyword>
<evidence type="ECO:0000259" key="2">
    <source>
        <dbReference type="Pfam" id="PF01558"/>
    </source>
</evidence>
<reference evidence="3 4" key="2">
    <citation type="submission" date="2013-04" db="EMBL/GenBank/DDBJ databases">
        <title>The Genome Sequence of Bilophila wadsworthia 3_1_6.</title>
        <authorList>
            <consortium name="The Broad Institute Genomics Platform"/>
            <person name="Earl A."/>
            <person name="Ward D."/>
            <person name="Feldgarden M."/>
            <person name="Gevers D."/>
            <person name="Sibley C."/>
            <person name="Strauss J."/>
            <person name="Allen-Vercoe E."/>
            <person name="Walker B."/>
            <person name="Young S."/>
            <person name="Zeng Q."/>
            <person name="Gargeya S."/>
            <person name="Fitzgerald M."/>
            <person name="Haas B."/>
            <person name="Abouelleil A."/>
            <person name="Allen A.W."/>
            <person name="Alvarado L."/>
            <person name="Arachchi H.M."/>
            <person name="Berlin A.M."/>
            <person name="Chapman S.B."/>
            <person name="Gainer-Dewar J."/>
            <person name="Goldberg J."/>
            <person name="Griggs A."/>
            <person name="Gujja S."/>
            <person name="Hansen M."/>
            <person name="Howarth C."/>
            <person name="Imamovic A."/>
            <person name="Ireland A."/>
            <person name="Larimer J."/>
            <person name="McCowan C."/>
            <person name="Murphy C."/>
            <person name="Pearson M."/>
            <person name="Poon T.W."/>
            <person name="Priest M."/>
            <person name="Roberts A."/>
            <person name="Saif S."/>
            <person name="Shea T."/>
            <person name="Sisk P."/>
            <person name="Sykes S."/>
            <person name="Wortman J."/>
            <person name="Nusbaum C."/>
            <person name="Birren B."/>
        </authorList>
    </citation>
    <scope>NUCLEOTIDE SEQUENCE [LARGE SCALE GENOMIC DNA]</scope>
    <source>
        <strain evidence="3 4">3_1_6</strain>
    </source>
</reference>
<evidence type="ECO:0000256" key="1">
    <source>
        <dbReference type="ARBA" id="ARBA00023002"/>
    </source>
</evidence>
<gene>
    <name evidence="3" type="ORF">HMPREF0179_03584</name>
</gene>
<dbReference type="Pfam" id="PF01558">
    <property type="entry name" value="POR"/>
    <property type="match status" value="1"/>
</dbReference>
<dbReference type="STRING" id="563192.HMPREF0179_03584"/>
<sequence length="182" mass="19275">MLVKCMFSGSGGQGSALMAKLVCEGAMRENLKVVMTQTYGIEQRGGDSTAFIIISDEAIGSPIVENDATIAVALSQSIYEQCLHGVAPGGMLFTNASLVENPGRAEGFTQILLPVSEIAVEVGSVRSVNMVMLGAVIAKTKLLKRETIMAVLEETMGRKKPELLEFNIKAFNAGYEAAGKGE</sequence>
<dbReference type="eggNOG" id="COG1014">
    <property type="taxonomic scope" value="Bacteria"/>
</dbReference>
<comment type="caution">
    <text evidence="3">The sequence shown here is derived from an EMBL/GenBank/DDBJ whole genome shotgun (WGS) entry which is preliminary data.</text>
</comment>
<dbReference type="PANTHER" id="PTHR42730">
    <property type="entry name" value="2-OXOGLUTARATE SYNTHASE SUBUNIT KORC"/>
    <property type="match status" value="1"/>
</dbReference>
<dbReference type="Proteomes" id="UP000006034">
    <property type="component" value="Unassembled WGS sequence"/>
</dbReference>
<dbReference type="InterPro" id="IPR052554">
    <property type="entry name" value="2-oxoglutarate_synth_KorC"/>
</dbReference>